<keyword evidence="13" id="KW-1185">Reference proteome</keyword>
<sequence>MSVFLSIWLLALGALVTIHAQNDALSFNFDQSSKSTSQFFNGEKTPIPKGSISHVIIVDQSGHGHFRKLQHAIDSVPQGNHKWIEIQVRAGVYSEKVEIPSNKPYISLVGDDRNNTVIQFSDGGGSHTPEYATFSVSADNFVARRITFKNIYHPPIISQAPAVSVSGDKVAFYDCGFIGVQDTLTDFLGRHLFDGCYIEGYIDFIWGYGQSMYHGCTINVTSGPYNDKIYGAGYITAQGRKNIEDSNGFVFKYCTVVGTAFAYLGRPYQRYSRVVFYKSYLSDNVVPSGWNSGFVTNHGGSVVHAEVDCVGPGSDTSQRVKWGRKLKSNELNLLVNTNTFINQDHWVANQPLPTRRISPKLLTLSFLNVRFLLSGATDCQNTSTIAYTITVSQSGGANFTTITNALNSIPSDNNQWIKILVNPGTYKEQIAIQKDKGGCIILEGNDRTTTIITFDNHFSTSNSTTFAVDIDNFVARNITFKNSYGIEALDDTKRAQAVALRSYGDKHAFYSCGFVGYQDTLWDYQGRHYFKSCYIEGAVDFIFGNGQSVYKHCSINVTGGGYITAQSRSSTNDNSGFVFRKCHVSGTGHADLGRAYDAFARVIFIDSEFSKVVNPEGWFIWHQNGHESDVTFAEFNCTGPGSDTSKRVPWIKNIGAPEDTERVPAVSLGSFGDKHAFYSCGFVGYQDTLWDGKGRHYFKSCYIEGAADFIFGNGQSVYEQCTINVTGAGWITAQSRPSTDDTTGYVFRNCDVSGTGHADLGRAYNASARVIFIDSKFSEVVNPKGWDIWNQSGHENDVIFVEVNCTGPGADIAKRVSWEKKLDYSTVKQYDTQIFINQDGWIAKQPL</sequence>
<feature type="domain" description="Pectinesterase catalytic" evidence="11">
    <location>
        <begin position="389"/>
        <end position="651"/>
    </location>
</feature>
<dbReference type="EC" id="3.1.1.11" evidence="3"/>
<evidence type="ECO:0000256" key="1">
    <source>
        <dbReference type="ARBA" id="ARBA00005184"/>
    </source>
</evidence>
<evidence type="ECO:0000256" key="6">
    <source>
        <dbReference type="ARBA" id="ARBA00023180"/>
    </source>
</evidence>
<evidence type="ECO:0000256" key="2">
    <source>
        <dbReference type="ARBA" id="ARBA00008891"/>
    </source>
</evidence>
<feature type="chain" id="PRO_5030571304" description="pectinesterase" evidence="10">
    <location>
        <begin position="21"/>
        <end position="847"/>
    </location>
</feature>
<evidence type="ECO:0000256" key="3">
    <source>
        <dbReference type="ARBA" id="ARBA00013229"/>
    </source>
</evidence>
<protein>
    <recommendedName>
        <fullName evidence="3">pectinesterase</fullName>
        <ecNumber evidence="3">3.1.1.11</ecNumber>
    </recommendedName>
</protein>
<feature type="signal peptide" evidence="10">
    <location>
        <begin position="1"/>
        <end position="20"/>
    </location>
</feature>
<dbReference type="UniPathway" id="UPA00545">
    <property type="reaction ID" value="UER00823"/>
</dbReference>
<dbReference type="InterPro" id="IPR012334">
    <property type="entry name" value="Pectin_lyas_fold"/>
</dbReference>
<keyword evidence="5" id="KW-0063">Aspartyl esterase</keyword>
<dbReference type="Proteomes" id="UP000596660">
    <property type="component" value="Unplaced"/>
</dbReference>
<dbReference type="InterPro" id="IPR000070">
    <property type="entry name" value="Pectinesterase_cat"/>
</dbReference>
<feature type="active site" evidence="9">
    <location>
        <position position="540"/>
    </location>
</feature>
<reference evidence="12" key="1">
    <citation type="journal article" date="2017" name="Nature">
        <title>The genome of Chenopodium quinoa.</title>
        <authorList>
            <person name="Jarvis D.E."/>
            <person name="Ho Y.S."/>
            <person name="Lightfoot D.J."/>
            <person name="Schmoeckel S.M."/>
            <person name="Li B."/>
            <person name="Borm T.J.A."/>
            <person name="Ohyanagi H."/>
            <person name="Mineta K."/>
            <person name="Michell C.T."/>
            <person name="Saber N."/>
            <person name="Kharbatia N.M."/>
            <person name="Rupper R.R."/>
            <person name="Sharp A.R."/>
            <person name="Dally N."/>
            <person name="Boughton B.A."/>
            <person name="Woo Y.H."/>
            <person name="Gao G."/>
            <person name="Schijlen E.G.W.M."/>
            <person name="Guo X."/>
            <person name="Momin A.A."/>
            <person name="Negrao S."/>
            <person name="Al-Babili S."/>
            <person name="Gehring C."/>
            <person name="Roessner U."/>
            <person name="Jung C."/>
            <person name="Murphy K."/>
            <person name="Arold S.T."/>
            <person name="Gojobori T."/>
            <person name="van der Linden C.G."/>
            <person name="van Loo E.N."/>
            <person name="Jellen E.N."/>
            <person name="Maughan P.J."/>
            <person name="Tester M."/>
        </authorList>
    </citation>
    <scope>NUCLEOTIDE SEQUENCE [LARGE SCALE GENOMIC DNA]</scope>
    <source>
        <strain evidence="12">cv. PI 614886</strain>
    </source>
</reference>
<evidence type="ECO:0000313" key="13">
    <source>
        <dbReference type="Proteomes" id="UP000596660"/>
    </source>
</evidence>
<evidence type="ECO:0000313" key="12">
    <source>
        <dbReference type="EnsemblPlants" id="AUR62006737-RA:cds"/>
    </source>
</evidence>
<dbReference type="PANTHER" id="PTHR31321:SF134">
    <property type="entry name" value="PECTINESTERASE"/>
    <property type="match status" value="1"/>
</dbReference>
<dbReference type="GO" id="GO:0045490">
    <property type="term" value="P:pectin catabolic process"/>
    <property type="evidence" value="ECO:0007669"/>
    <property type="project" value="UniProtKB-UniPathway"/>
</dbReference>
<dbReference type="EnsemblPlants" id="AUR62006737-RA">
    <property type="protein sequence ID" value="AUR62006737-RA:cds"/>
    <property type="gene ID" value="AUR62006737"/>
</dbReference>
<feature type="domain" description="Pectinesterase catalytic" evidence="11">
    <location>
        <begin position="56"/>
        <end position="325"/>
    </location>
</feature>
<keyword evidence="6" id="KW-0325">Glycoprotein</keyword>
<evidence type="ECO:0000256" key="7">
    <source>
        <dbReference type="ARBA" id="ARBA00047928"/>
    </source>
</evidence>
<comment type="catalytic activity">
    <reaction evidence="7">
        <text>[(1-&gt;4)-alpha-D-galacturonosyl methyl ester](n) + n H2O = [(1-&gt;4)-alpha-D-galacturonosyl](n) + n methanol + n H(+)</text>
        <dbReference type="Rhea" id="RHEA:22380"/>
        <dbReference type="Rhea" id="RHEA-COMP:14570"/>
        <dbReference type="Rhea" id="RHEA-COMP:14573"/>
        <dbReference type="ChEBI" id="CHEBI:15377"/>
        <dbReference type="ChEBI" id="CHEBI:15378"/>
        <dbReference type="ChEBI" id="CHEBI:17790"/>
        <dbReference type="ChEBI" id="CHEBI:140522"/>
        <dbReference type="ChEBI" id="CHEBI:140523"/>
        <dbReference type="EC" id="3.1.1.11"/>
    </reaction>
</comment>
<dbReference type="InterPro" id="IPR011050">
    <property type="entry name" value="Pectin_lyase_fold/virulence"/>
</dbReference>
<evidence type="ECO:0000259" key="11">
    <source>
        <dbReference type="Pfam" id="PF01095"/>
    </source>
</evidence>
<organism evidence="12 13">
    <name type="scientific">Chenopodium quinoa</name>
    <name type="common">Quinoa</name>
    <dbReference type="NCBI Taxonomy" id="63459"/>
    <lineage>
        <taxon>Eukaryota</taxon>
        <taxon>Viridiplantae</taxon>
        <taxon>Streptophyta</taxon>
        <taxon>Embryophyta</taxon>
        <taxon>Tracheophyta</taxon>
        <taxon>Spermatophyta</taxon>
        <taxon>Magnoliopsida</taxon>
        <taxon>eudicotyledons</taxon>
        <taxon>Gunneridae</taxon>
        <taxon>Pentapetalae</taxon>
        <taxon>Caryophyllales</taxon>
        <taxon>Chenopodiaceae</taxon>
        <taxon>Chenopodioideae</taxon>
        <taxon>Atripliceae</taxon>
        <taxon>Chenopodium</taxon>
    </lineage>
</organism>
<proteinExistence type="inferred from homology"/>
<dbReference type="FunFam" id="2.160.20.10:FF:000013">
    <property type="entry name" value="Pectinesterase"/>
    <property type="match status" value="2"/>
</dbReference>
<comment type="pathway">
    <text evidence="1">Glycan metabolism; pectin degradation; 2-dehydro-3-deoxy-D-gluconate from pectin: step 1/5.</text>
</comment>
<dbReference type="OMA" id="NTEWIRI"/>
<reference evidence="12" key="2">
    <citation type="submission" date="2021-03" db="UniProtKB">
        <authorList>
            <consortium name="EnsemblPlants"/>
        </authorList>
    </citation>
    <scope>IDENTIFICATION</scope>
</reference>
<evidence type="ECO:0000256" key="4">
    <source>
        <dbReference type="ARBA" id="ARBA00022801"/>
    </source>
</evidence>
<evidence type="ECO:0000256" key="5">
    <source>
        <dbReference type="ARBA" id="ARBA00023085"/>
    </source>
</evidence>
<evidence type="ECO:0000256" key="9">
    <source>
        <dbReference type="PROSITE-ProRule" id="PRU10040"/>
    </source>
</evidence>
<accession>A0A803L4E8</accession>
<dbReference type="PROSITE" id="PS00503">
    <property type="entry name" value="PECTINESTERASE_2"/>
    <property type="match status" value="1"/>
</dbReference>
<dbReference type="Gramene" id="AUR62006737-RA">
    <property type="protein sequence ID" value="AUR62006737-RA:cds"/>
    <property type="gene ID" value="AUR62006737"/>
</dbReference>
<dbReference type="GO" id="GO:0042545">
    <property type="term" value="P:cell wall modification"/>
    <property type="evidence" value="ECO:0007669"/>
    <property type="project" value="InterPro"/>
</dbReference>
<comment type="similarity">
    <text evidence="2">Belongs to the pectinesterase family.</text>
</comment>
<name>A0A803L4E8_CHEQI</name>
<dbReference type="SUPFAM" id="SSF51126">
    <property type="entry name" value="Pectin lyase-like"/>
    <property type="match status" value="3"/>
</dbReference>
<comment type="function">
    <text evidence="8">Acts in the modification of cell walls via demethylesterification of cell wall pectin.</text>
</comment>
<dbReference type="Pfam" id="PF01095">
    <property type="entry name" value="Pectinesterase"/>
    <property type="match status" value="3"/>
</dbReference>
<evidence type="ECO:0000256" key="8">
    <source>
        <dbReference type="ARBA" id="ARBA00057335"/>
    </source>
</evidence>
<dbReference type="PANTHER" id="PTHR31321">
    <property type="entry name" value="ACYL-COA THIOESTER HYDROLASE YBHC-RELATED"/>
    <property type="match status" value="1"/>
</dbReference>
<evidence type="ECO:0000256" key="10">
    <source>
        <dbReference type="SAM" id="SignalP"/>
    </source>
</evidence>
<feature type="domain" description="Pectinesterase catalytic" evidence="11">
    <location>
        <begin position="661"/>
        <end position="838"/>
    </location>
</feature>
<dbReference type="GO" id="GO:0030599">
    <property type="term" value="F:pectinesterase activity"/>
    <property type="evidence" value="ECO:0007669"/>
    <property type="project" value="UniProtKB-EC"/>
</dbReference>
<dbReference type="Gene3D" id="2.160.20.10">
    <property type="entry name" value="Single-stranded right-handed beta-helix, Pectin lyase-like"/>
    <property type="match status" value="3"/>
</dbReference>
<keyword evidence="10" id="KW-0732">Signal</keyword>
<dbReference type="InterPro" id="IPR033131">
    <property type="entry name" value="Pectinesterase_Asp_AS"/>
</dbReference>
<dbReference type="AlphaFoldDB" id="A0A803L4E8"/>
<keyword evidence="4" id="KW-0378">Hydrolase</keyword>